<dbReference type="InterPro" id="IPR035965">
    <property type="entry name" value="PAS-like_dom_sf"/>
</dbReference>
<dbReference type="Pfam" id="PF00072">
    <property type="entry name" value="Response_reg"/>
    <property type="match status" value="1"/>
</dbReference>
<feature type="domain" description="Histidine kinase" evidence="10">
    <location>
        <begin position="909"/>
        <end position="1132"/>
    </location>
</feature>
<feature type="modified residue" description="4-aspartylphosphate" evidence="9">
    <location>
        <position position="667"/>
    </location>
</feature>
<dbReference type="PROSITE" id="PS50110">
    <property type="entry name" value="RESPONSE_REGULATORY"/>
    <property type="match status" value="1"/>
</dbReference>
<dbReference type="Pfam" id="PF02518">
    <property type="entry name" value="HATPase_c"/>
    <property type="match status" value="2"/>
</dbReference>
<feature type="domain" description="PAC" evidence="12">
    <location>
        <begin position="820"/>
        <end position="873"/>
    </location>
</feature>
<dbReference type="FunFam" id="1.10.287.130:FF:000045">
    <property type="entry name" value="Two-component system sensor histidine kinase/response regulator"/>
    <property type="match status" value="1"/>
</dbReference>
<dbReference type="CDD" id="cd00130">
    <property type="entry name" value="PAS"/>
    <property type="match status" value="1"/>
</dbReference>
<dbReference type="SUPFAM" id="SSF55781">
    <property type="entry name" value="GAF domain-like"/>
    <property type="match status" value="1"/>
</dbReference>
<organism evidence="13 14">
    <name type="scientific">Chitinophaga ginsengisegetis</name>
    <dbReference type="NCBI Taxonomy" id="393003"/>
    <lineage>
        <taxon>Bacteria</taxon>
        <taxon>Pseudomonadati</taxon>
        <taxon>Bacteroidota</taxon>
        <taxon>Chitinophagia</taxon>
        <taxon>Chitinophagales</taxon>
        <taxon>Chitinophagaceae</taxon>
        <taxon>Chitinophaga</taxon>
    </lineage>
</organism>
<dbReference type="Gene3D" id="1.10.287.130">
    <property type="match status" value="2"/>
</dbReference>
<evidence type="ECO:0000256" key="5">
    <source>
        <dbReference type="ARBA" id="ARBA00022741"/>
    </source>
</evidence>
<dbReference type="SMART" id="SM00387">
    <property type="entry name" value="HATPase_c"/>
    <property type="match status" value="2"/>
</dbReference>
<keyword evidence="5" id="KW-0547">Nucleotide-binding</keyword>
<dbReference type="PROSITE" id="PS50113">
    <property type="entry name" value="PAC"/>
    <property type="match status" value="1"/>
</dbReference>
<evidence type="ECO:0000256" key="9">
    <source>
        <dbReference type="PROSITE-ProRule" id="PRU00169"/>
    </source>
</evidence>
<reference evidence="14" key="1">
    <citation type="submission" date="2017-02" db="EMBL/GenBank/DDBJ databases">
        <authorList>
            <person name="Varghese N."/>
            <person name="Submissions S."/>
        </authorList>
    </citation>
    <scope>NUCLEOTIDE SEQUENCE [LARGE SCALE GENOMIC DNA]</scope>
    <source>
        <strain evidence="14">DSM 18108</strain>
    </source>
</reference>
<dbReference type="EC" id="2.7.13.3" evidence="2"/>
<dbReference type="SMART" id="SM00448">
    <property type="entry name" value="REC"/>
    <property type="match status" value="1"/>
</dbReference>
<evidence type="ECO:0000259" key="12">
    <source>
        <dbReference type="PROSITE" id="PS50113"/>
    </source>
</evidence>
<dbReference type="AlphaFoldDB" id="A0A1T5N8L7"/>
<dbReference type="Gene3D" id="3.30.450.20">
    <property type="entry name" value="PAS domain"/>
    <property type="match status" value="2"/>
</dbReference>
<dbReference type="InterPro" id="IPR013656">
    <property type="entry name" value="PAS_4"/>
</dbReference>
<dbReference type="NCBIfam" id="TIGR00229">
    <property type="entry name" value="sensory_box"/>
    <property type="match status" value="1"/>
</dbReference>
<proteinExistence type="predicted"/>
<dbReference type="InterPro" id="IPR001789">
    <property type="entry name" value="Sig_transdc_resp-reg_receiver"/>
</dbReference>
<evidence type="ECO:0000259" key="10">
    <source>
        <dbReference type="PROSITE" id="PS50109"/>
    </source>
</evidence>
<evidence type="ECO:0000256" key="6">
    <source>
        <dbReference type="ARBA" id="ARBA00022777"/>
    </source>
</evidence>
<dbReference type="InterPro" id="IPR004358">
    <property type="entry name" value="Sig_transdc_His_kin-like_C"/>
</dbReference>
<sequence>MQHQDQFLAGGGEMGRLIQSMDWSTTSLGPVESWPQSLKTTVSLCLSSTFPALIAWGPDTIQIYNDSYRPICGDKHPVSMGQSFRVCWETALPVVGDAFTRGQSGEGTYIKDQRMFLDRNGYLEEAFMTFSFAPIRNEAGEVGGIFHTVTETTDKMLAARRTQVVRDLSALIGKAETTEKICDAILGKTIDFSRDIPFLLLYQLDSKVDSHCVIAAAGINAVAAGVTWPFDEVLQSPQPGVVTDLSNRFGNISFGPYPEAPRSAVVLPVNIAGQQRPWGFVVAGVSARRTLDDAYLNFYELLGNAFSIAFSNVHAYEQAQQRTEALAAIDKAKTAFFNNVSHEFRTPLTLMIGPLEELLQQPLLQQPPYKINLDATYRNTHRLLKLVNNLLDVSRVEANRLKAVYQPVNLATLTTDLASSFQSIIEKAGMQLNIDCVSTRPVYIDVEIWEKIILNLLSNAFKFTLEGSISVILRETETSAILQVKDTGVGIPEKELPHMFERFHRVENSPGRTHEGSGIGLSLVSELVRLHAGTISVESSEGTGTTFTIHLPFGNDHLPREQISETGKHTDTLLLKGAFLKEAYSLLDNDSPPTHEGHYMPEMGHWEVTETAGSPERAHVLIVDNNADMRNYLARLLEKYFYITTAKNGLEALEQVERNKPDLILSDIMMPVMNGKDLLERVRGNPVTAQIPVIFLSARAGGEARIDGLEAGADDYLVKPFSAGELLTKVKAHIKILQLRNHAEQQLKNLFEQAPVAICLLKGLLMNIEVANEIQLQYWGRTAEEVMQKPLLEALPELKSQGMESMIEKAYVTGKRYITGELPLKIVRFGKAEDIIVRITFEPLYEESGNVSGIMCVTNDITHFVAAREAARNYSDKLEFHVEDRTTALKVANEELKRTNRELEDFVFISSHDLQEPLRKIQTFGNIAMSAEAAQQPVKEYLEKMIASASRMSGLIKDLLNYSKLNKSDDPFIETDLNVVMEQVLSDLEPGLRKRNAHIEISPLPHIKAVPLQMNQLFHNLLDNSLKFNEQEPVIRVSVSIISPEKQAAVPRLEADKQYYELVFRDNGIGFEQKYADQVFTIFKRLVKPSEYPGSGIGLTICRKVVLNHGGYIYPESQLNEGTTFYVYLPVL</sequence>
<evidence type="ECO:0000256" key="3">
    <source>
        <dbReference type="ARBA" id="ARBA00022553"/>
    </source>
</evidence>
<dbReference type="SUPFAM" id="SSF52172">
    <property type="entry name" value="CheY-like"/>
    <property type="match status" value="1"/>
</dbReference>
<dbReference type="InterPro" id="IPR003661">
    <property type="entry name" value="HisK_dim/P_dom"/>
</dbReference>
<evidence type="ECO:0000313" key="13">
    <source>
        <dbReference type="EMBL" id="SKC96408.1"/>
    </source>
</evidence>
<dbReference type="SUPFAM" id="SSF47384">
    <property type="entry name" value="Homodimeric domain of signal transducing histidine kinase"/>
    <property type="match status" value="2"/>
</dbReference>
<keyword evidence="8" id="KW-0902">Two-component regulatory system</keyword>
<name>A0A1T5N8L7_9BACT</name>
<dbReference type="SMART" id="SM00388">
    <property type="entry name" value="HisKA"/>
    <property type="match status" value="2"/>
</dbReference>
<dbReference type="STRING" id="393003.SAMN05660461_0688"/>
<dbReference type="PRINTS" id="PR00344">
    <property type="entry name" value="BCTRLSENSOR"/>
</dbReference>
<dbReference type="Gene3D" id="3.30.450.40">
    <property type="match status" value="1"/>
</dbReference>
<evidence type="ECO:0000259" key="11">
    <source>
        <dbReference type="PROSITE" id="PS50110"/>
    </source>
</evidence>
<dbReference type="InterPro" id="IPR000700">
    <property type="entry name" value="PAS-assoc_C"/>
</dbReference>
<evidence type="ECO:0000256" key="8">
    <source>
        <dbReference type="ARBA" id="ARBA00023012"/>
    </source>
</evidence>
<keyword evidence="4" id="KW-0808">Transferase</keyword>
<dbReference type="Pfam" id="PF00512">
    <property type="entry name" value="HisKA"/>
    <property type="match status" value="2"/>
</dbReference>
<dbReference type="PANTHER" id="PTHR43547:SF2">
    <property type="entry name" value="HYBRID SIGNAL TRANSDUCTION HISTIDINE KINASE C"/>
    <property type="match status" value="1"/>
</dbReference>
<dbReference type="InterPro" id="IPR005467">
    <property type="entry name" value="His_kinase_dom"/>
</dbReference>
<dbReference type="SUPFAM" id="SSF55874">
    <property type="entry name" value="ATPase domain of HSP90 chaperone/DNA topoisomerase II/histidine kinase"/>
    <property type="match status" value="2"/>
</dbReference>
<dbReference type="InterPro" id="IPR029016">
    <property type="entry name" value="GAF-like_dom_sf"/>
</dbReference>
<comment type="catalytic activity">
    <reaction evidence="1">
        <text>ATP + protein L-histidine = ADP + protein N-phospho-L-histidine.</text>
        <dbReference type="EC" id="2.7.13.3"/>
    </reaction>
</comment>
<dbReference type="InterPro" id="IPR036097">
    <property type="entry name" value="HisK_dim/P_sf"/>
</dbReference>
<evidence type="ECO:0000256" key="2">
    <source>
        <dbReference type="ARBA" id="ARBA00012438"/>
    </source>
</evidence>
<gene>
    <name evidence="13" type="ORF">SAMN05660461_0688</name>
</gene>
<dbReference type="Gene3D" id="3.30.565.10">
    <property type="entry name" value="Histidine kinase-like ATPase, C-terminal domain"/>
    <property type="match status" value="2"/>
</dbReference>
<evidence type="ECO:0000256" key="1">
    <source>
        <dbReference type="ARBA" id="ARBA00000085"/>
    </source>
</evidence>
<keyword evidence="14" id="KW-1185">Reference proteome</keyword>
<dbReference type="InterPro" id="IPR011006">
    <property type="entry name" value="CheY-like_superfamily"/>
</dbReference>
<dbReference type="GO" id="GO:0005524">
    <property type="term" value="F:ATP binding"/>
    <property type="evidence" value="ECO:0007669"/>
    <property type="project" value="UniProtKB-KW"/>
</dbReference>
<evidence type="ECO:0000256" key="4">
    <source>
        <dbReference type="ARBA" id="ARBA00022679"/>
    </source>
</evidence>
<dbReference type="Gene3D" id="3.40.50.2300">
    <property type="match status" value="1"/>
</dbReference>
<dbReference type="FunFam" id="3.30.565.10:FF:000037">
    <property type="entry name" value="Hybrid sensor histidine kinase/response regulator"/>
    <property type="match status" value="1"/>
</dbReference>
<feature type="domain" description="Histidine kinase" evidence="10">
    <location>
        <begin position="339"/>
        <end position="555"/>
    </location>
</feature>
<keyword evidence="7" id="KW-0067">ATP-binding</keyword>
<dbReference type="EMBL" id="FUZZ01000001">
    <property type="protein sequence ID" value="SKC96408.1"/>
    <property type="molecule type" value="Genomic_DNA"/>
</dbReference>
<keyword evidence="3 9" id="KW-0597">Phosphoprotein</keyword>
<dbReference type="Pfam" id="PF08448">
    <property type="entry name" value="PAS_4"/>
    <property type="match status" value="1"/>
</dbReference>
<dbReference type="Proteomes" id="UP000190166">
    <property type="component" value="Unassembled WGS sequence"/>
</dbReference>
<dbReference type="InterPro" id="IPR036890">
    <property type="entry name" value="HATPase_C_sf"/>
</dbReference>
<dbReference type="CDD" id="cd00082">
    <property type="entry name" value="HisKA"/>
    <property type="match status" value="2"/>
</dbReference>
<dbReference type="InterPro" id="IPR003594">
    <property type="entry name" value="HATPase_dom"/>
</dbReference>
<dbReference type="CDD" id="cd16922">
    <property type="entry name" value="HATPase_EvgS-ArcB-TorS-like"/>
    <property type="match status" value="1"/>
</dbReference>
<accession>A0A1T5N8L7</accession>
<keyword evidence="6" id="KW-0418">Kinase</keyword>
<dbReference type="SUPFAM" id="SSF55785">
    <property type="entry name" value="PYP-like sensor domain (PAS domain)"/>
    <property type="match status" value="1"/>
</dbReference>
<dbReference type="GO" id="GO:0000155">
    <property type="term" value="F:phosphorelay sensor kinase activity"/>
    <property type="evidence" value="ECO:0007669"/>
    <property type="project" value="InterPro"/>
</dbReference>
<dbReference type="PANTHER" id="PTHR43547">
    <property type="entry name" value="TWO-COMPONENT HISTIDINE KINASE"/>
    <property type="match status" value="1"/>
</dbReference>
<feature type="domain" description="Response regulatory" evidence="11">
    <location>
        <begin position="619"/>
        <end position="734"/>
    </location>
</feature>
<dbReference type="InterPro" id="IPR000014">
    <property type="entry name" value="PAS"/>
</dbReference>
<protein>
    <recommendedName>
        <fullName evidence="2">histidine kinase</fullName>
        <ecNumber evidence="2">2.7.13.3</ecNumber>
    </recommendedName>
</protein>
<evidence type="ECO:0000313" key="14">
    <source>
        <dbReference type="Proteomes" id="UP000190166"/>
    </source>
</evidence>
<dbReference type="RefSeq" id="WP_200817194.1">
    <property type="nucleotide sequence ID" value="NZ_FUZZ01000001.1"/>
</dbReference>
<dbReference type="PROSITE" id="PS50109">
    <property type="entry name" value="HIS_KIN"/>
    <property type="match status" value="2"/>
</dbReference>
<evidence type="ECO:0000256" key="7">
    <source>
        <dbReference type="ARBA" id="ARBA00022840"/>
    </source>
</evidence>